<dbReference type="AlphaFoldDB" id="A0A495Q9U9"/>
<evidence type="ECO:0000256" key="8">
    <source>
        <dbReference type="ARBA" id="ARBA00023239"/>
    </source>
</evidence>
<protein>
    <submittedName>
        <fullName evidence="11">S-adenosylmethionine decarboxylase</fullName>
    </submittedName>
</protein>
<keyword evidence="2" id="KW-0949">S-adenosyl-L-methionine</keyword>
<dbReference type="SUPFAM" id="SSF56276">
    <property type="entry name" value="S-adenosylmethionine decarboxylase"/>
    <property type="match status" value="1"/>
</dbReference>
<evidence type="ECO:0000256" key="6">
    <source>
        <dbReference type="ARBA" id="ARBA00023115"/>
    </source>
</evidence>
<evidence type="ECO:0000256" key="10">
    <source>
        <dbReference type="ARBA" id="ARBA00023317"/>
    </source>
</evidence>
<dbReference type="PANTHER" id="PTHR33866:SF2">
    <property type="entry name" value="S-ADENOSYLMETHIONINE DECARBOXYLASE PROENZYME"/>
    <property type="match status" value="1"/>
</dbReference>
<proteinExistence type="predicted"/>
<comment type="caution">
    <text evidence="11">The sequence shown here is derived from an EMBL/GenBank/DDBJ whole genome shotgun (WGS) entry which is preliminary data.</text>
</comment>
<dbReference type="InterPro" id="IPR017716">
    <property type="entry name" value="S-AdoMet_deCOase_pro-enz"/>
</dbReference>
<evidence type="ECO:0000256" key="2">
    <source>
        <dbReference type="ARBA" id="ARBA00022691"/>
    </source>
</evidence>
<keyword evidence="3" id="KW-0210">Decarboxylase</keyword>
<keyword evidence="7" id="KW-0865">Zymogen</keyword>
<sequence length="148" mass="16051">MADQIVDQSIFGFTGTHVLSDITNVDPLLIAENGVILDALRRGVDASGATLCGLQLEEFQPVGMTAVLVLSESHVSVHTYPEQQAIFVDAFTCGTRCRPELILETLLETLGPCEHRTSVIHRGAATPLGTLRETGRWRRSARSDPQPA</sequence>
<dbReference type="EMBL" id="RBWU01000008">
    <property type="protein sequence ID" value="RKS68232.1"/>
    <property type="molecule type" value="Genomic_DNA"/>
</dbReference>
<comment type="cofactor">
    <cofactor evidence="1">
        <name>pyruvate</name>
        <dbReference type="ChEBI" id="CHEBI:15361"/>
    </cofactor>
</comment>
<evidence type="ECO:0000256" key="3">
    <source>
        <dbReference type="ARBA" id="ARBA00022793"/>
    </source>
</evidence>
<keyword evidence="8" id="KW-0456">Lyase</keyword>
<dbReference type="GO" id="GO:0005829">
    <property type="term" value="C:cytosol"/>
    <property type="evidence" value="ECO:0007669"/>
    <property type="project" value="TreeGrafter"/>
</dbReference>
<organism evidence="11 12">
    <name type="scientific">Actinomadura pelletieri DSM 43383</name>
    <dbReference type="NCBI Taxonomy" id="1120940"/>
    <lineage>
        <taxon>Bacteria</taxon>
        <taxon>Bacillati</taxon>
        <taxon>Actinomycetota</taxon>
        <taxon>Actinomycetes</taxon>
        <taxon>Streptosporangiales</taxon>
        <taxon>Thermomonosporaceae</taxon>
        <taxon>Actinomadura</taxon>
    </lineage>
</organism>
<keyword evidence="6" id="KW-0620">Polyamine biosynthesis</keyword>
<dbReference type="Gene3D" id="3.60.90.10">
    <property type="entry name" value="S-adenosylmethionine decarboxylase"/>
    <property type="match status" value="1"/>
</dbReference>
<evidence type="ECO:0000256" key="1">
    <source>
        <dbReference type="ARBA" id="ARBA00001928"/>
    </source>
</evidence>
<keyword evidence="9" id="KW-0704">Schiff base</keyword>
<evidence type="ECO:0000313" key="11">
    <source>
        <dbReference type="EMBL" id="RKS68232.1"/>
    </source>
</evidence>
<dbReference type="PANTHER" id="PTHR33866">
    <property type="entry name" value="S-ADENOSYLMETHIONINE DECARBOXYLASE PROENZYME"/>
    <property type="match status" value="1"/>
</dbReference>
<dbReference type="GO" id="GO:0004014">
    <property type="term" value="F:adenosylmethionine decarboxylase activity"/>
    <property type="evidence" value="ECO:0007669"/>
    <property type="project" value="InterPro"/>
</dbReference>
<evidence type="ECO:0000256" key="4">
    <source>
        <dbReference type="ARBA" id="ARBA00022813"/>
    </source>
</evidence>
<dbReference type="RefSeq" id="WP_121438147.1">
    <property type="nucleotide sequence ID" value="NZ_RBWU01000008.1"/>
</dbReference>
<dbReference type="InterPro" id="IPR016067">
    <property type="entry name" value="S-AdoMet_deCO2ase_core"/>
</dbReference>
<gene>
    <name evidence="11" type="ORF">BZB76_6486</name>
</gene>
<keyword evidence="5" id="KW-0745">Spermidine biosynthesis</keyword>
<accession>A0A495Q9U9</accession>
<dbReference type="Proteomes" id="UP000274601">
    <property type="component" value="Unassembled WGS sequence"/>
</dbReference>
<evidence type="ECO:0000313" key="12">
    <source>
        <dbReference type="Proteomes" id="UP000274601"/>
    </source>
</evidence>
<keyword evidence="10" id="KW-0670">Pyruvate</keyword>
<keyword evidence="12" id="KW-1185">Reference proteome</keyword>
<evidence type="ECO:0000256" key="7">
    <source>
        <dbReference type="ARBA" id="ARBA00023145"/>
    </source>
</evidence>
<dbReference type="GO" id="GO:0008295">
    <property type="term" value="P:spermidine biosynthetic process"/>
    <property type="evidence" value="ECO:0007669"/>
    <property type="project" value="UniProtKB-KW"/>
</dbReference>
<dbReference type="Pfam" id="PF02675">
    <property type="entry name" value="AdoMet_dc"/>
    <property type="match status" value="1"/>
</dbReference>
<dbReference type="InterPro" id="IPR003826">
    <property type="entry name" value="AdoMetDC_fam_prok"/>
</dbReference>
<evidence type="ECO:0000256" key="5">
    <source>
        <dbReference type="ARBA" id="ARBA00023066"/>
    </source>
</evidence>
<dbReference type="OrthoDB" id="9793120at2"/>
<dbReference type="NCBIfam" id="TIGR03330">
    <property type="entry name" value="SAM_DCase_Bsu"/>
    <property type="match status" value="1"/>
</dbReference>
<evidence type="ECO:0000256" key="9">
    <source>
        <dbReference type="ARBA" id="ARBA00023270"/>
    </source>
</evidence>
<name>A0A495Q9U9_9ACTN</name>
<reference evidence="11 12" key="1">
    <citation type="submission" date="2018-10" db="EMBL/GenBank/DDBJ databases">
        <title>Genomic Encyclopedia of Archaeal and Bacterial Type Strains, Phase II (KMG-II): from individual species to whole genera.</title>
        <authorList>
            <person name="Goeker M."/>
        </authorList>
    </citation>
    <scope>NUCLEOTIDE SEQUENCE [LARGE SCALE GENOMIC DNA]</scope>
    <source>
        <strain evidence="11 12">DSM 43383</strain>
    </source>
</reference>
<keyword evidence="4" id="KW-0068">Autocatalytic cleavage</keyword>